<dbReference type="EMBL" id="AZFS01000044">
    <property type="protein sequence ID" value="KRL95926.1"/>
    <property type="molecule type" value="Genomic_DNA"/>
</dbReference>
<dbReference type="Proteomes" id="UP000051580">
    <property type="component" value="Unassembled WGS sequence"/>
</dbReference>
<evidence type="ECO:0000313" key="2">
    <source>
        <dbReference type="Proteomes" id="UP000051580"/>
    </source>
</evidence>
<organism evidence="1 2">
    <name type="scientific">Levilactobacillus hammesii DSM 16381</name>
    <dbReference type="NCBI Taxonomy" id="1423753"/>
    <lineage>
        <taxon>Bacteria</taxon>
        <taxon>Bacillati</taxon>
        <taxon>Bacillota</taxon>
        <taxon>Bacilli</taxon>
        <taxon>Lactobacillales</taxon>
        <taxon>Lactobacillaceae</taxon>
        <taxon>Levilactobacillus</taxon>
    </lineage>
</organism>
<comment type="caution">
    <text evidence="1">The sequence shown here is derived from an EMBL/GenBank/DDBJ whole genome shotgun (WGS) entry which is preliminary data.</text>
</comment>
<reference evidence="1 2" key="1">
    <citation type="journal article" date="2015" name="Genome Announc.">
        <title>Expanding the biotechnology potential of lactobacilli through comparative genomics of 213 strains and associated genera.</title>
        <authorList>
            <person name="Sun Z."/>
            <person name="Harris H.M."/>
            <person name="McCann A."/>
            <person name="Guo C."/>
            <person name="Argimon S."/>
            <person name="Zhang W."/>
            <person name="Yang X."/>
            <person name="Jeffery I.B."/>
            <person name="Cooney J.C."/>
            <person name="Kagawa T.F."/>
            <person name="Liu W."/>
            <person name="Song Y."/>
            <person name="Salvetti E."/>
            <person name="Wrobel A."/>
            <person name="Rasinkangas P."/>
            <person name="Parkhill J."/>
            <person name="Rea M.C."/>
            <person name="O'Sullivan O."/>
            <person name="Ritari J."/>
            <person name="Douillard F.P."/>
            <person name="Paul Ross R."/>
            <person name="Yang R."/>
            <person name="Briner A.E."/>
            <person name="Felis G.E."/>
            <person name="de Vos W.M."/>
            <person name="Barrangou R."/>
            <person name="Klaenhammer T.R."/>
            <person name="Caufield P.W."/>
            <person name="Cui Y."/>
            <person name="Zhang H."/>
            <person name="O'Toole P.W."/>
        </authorList>
    </citation>
    <scope>NUCLEOTIDE SEQUENCE [LARGE SCALE GENOMIC DNA]</scope>
    <source>
        <strain evidence="1 2">DSM 16381</strain>
    </source>
</reference>
<sequence length="647" mass="74297">MHPEKIAPWSEQNTVLAIKNLGKQILADDKISFRYLASLPKNATPLLAFKELKQTVLTFDQAITAGITTDMLLMLLIKQMKQGQVDVDGGYKNNCATSDLYLVPKWSAKGNFQVAVKVDIKNHVLQLHTKTFKKTLEKRGFGLVGSCLKWLPKSNGQPLFKTGGVKNHRHLTPFLSVEELDQFEKTKIGMMNDLIMGLSEQFSEYFKILPTPCEVPLIHYQRPKLSSADQVWQVLRENQLHFVASSEQPDILKMTRFLQEKADKSAKLKELKISSTAGLQPVDGLNIQVVADIDDRHYICGSDERVIQHLTLTNFSQLMLNDKQDDLLADKSFQMMLYQLVIKREVMTAQLQIPSEAEISAASQFQYLLLDNLADKKEEPCLQVTRLTISAAGKLAFEKAIFRESEAANTELLKTARQIWESAKHRRSDLVGAIQRRETLFTIYGTDLITVPDMPKLKAHLVAGEGENRVLRRDLINSAQTMLTDKSGQEQLIQKLKNLDQTTMTVQQVKQALKPRWKAGIMREYNNQFFKDTGVWLHIPIRQRRFDAYWAGLYGMGLLELQGRYYYFVGNHQLIKKKQARAIPLKQIEALDSSQPRTDIQTIFQAFESLLQVNFVRFKQYTVVPFPFKYIREYLDLERHREQEKTQ</sequence>
<name>A0A0R1URY1_9LACO</name>
<dbReference type="AlphaFoldDB" id="A0A0R1URY1"/>
<protein>
    <submittedName>
        <fullName evidence="1">Uncharacterized protein</fullName>
    </submittedName>
</protein>
<gene>
    <name evidence="1" type="ORF">FD28_GL002155</name>
</gene>
<proteinExistence type="predicted"/>
<evidence type="ECO:0000313" key="1">
    <source>
        <dbReference type="EMBL" id="KRL95926.1"/>
    </source>
</evidence>
<keyword evidence="2" id="KW-1185">Reference proteome</keyword>
<accession>A0A0R1URY1</accession>
<dbReference type="PATRIC" id="fig|1423753.3.peg.2262"/>